<evidence type="ECO:0000256" key="11">
    <source>
        <dbReference type="SAM" id="MobiDB-lite"/>
    </source>
</evidence>
<dbReference type="PROSITE" id="PS00300">
    <property type="entry name" value="SRP54"/>
    <property type="match status" value="1"/>
</dbReference>
<comment type="caution">
    <text evidence="13">The sequence shown here is derived from an EMBL/GenBank/DDBJ whole genome shotgun (WGS) entry which is preliminary data.</text>
</comment>
<organism evidence="13 14">
    <name type="scientific">Acetoanaerobium pronyense</name>
    <dbReference type="NCBI Taxonomy" id="1482736"/>
    <lineage>
        <taxon>Bacteria</taxon>
        <taxon>Bacillati</taxon>
        <taxon>Bacillota</taxon>
        <taxon>Clostridia</taxon>
        <taxon>Peptostreptococcales</taxon>
        <taxon>Filifactoraceae</taxon>
        <taxon>Acetoanaerobium</taxon>
    </lineage>
</organism>
<dbReference type="Pfam" id="PF02881">
    <property type="entry name" value="SRP54_N"/>
    <property type="match status" value="1"/>
</dbReference>
<protein>
    <recommendedName>
        <fullName evidence="9">Signal recognition particle receptor FtsY</fullName>
        <shortName evidence="9">SRP receptor</shortName>
        <ecNumber evidence="9">3.6.5.4</ecNumber>
    </recommendedName>
</protein>
<evidence type="ECO:0000259" key="12">
    <source>
        <dbReference type="PROSITE" id="PS00300"/>
    </source>
</evidence>
<comment type="function">
    <text evidence="9">Involved in targeting and insertion of nascent membrane proteins into the cytoplasmic membrane. Acts as a receptor for the complex formed by the signal recognition particle (SRP) and the ribosome-nascent chain (RNC).</text>
</comment>
<keyword evidence="3 9" id="KW-0547">Nucleotide-binding</keyword>
<comment type="similarity">
    <text evidence="9">Belongs to the GTP-binding SRP family. FtsY subfamily.</text>
</comment>
<evidence type="ECO:0000256" key="9">
    <source>
        <dbReference type="HAMAP-Rule" id="MF_00920"/>
    </source>
</evidence>
<dbReference type="InterPro" id="IPR013822">
    <property type="entry name" value="Signal_recog_particl_SRP54_hlx"/>
</dbReference>
<evidence type="ECO:0000256" key="4">
    <source>
        <dbReference type="ARBA" id="ARBA00022801"/>
    </source>
</evidence>
<evidence type="ECO:0000256" key="7">
    <source>
        <dbReference type="ARBA" id="ARBA00023170"/>
    </source>
</evidence>
<comment type="subcellular location">
    <subcellularLocation>
        <location evidence="9">Cell membrane</location>
        <topology evidence="9">Peripheral membrane protein</topology>
        <orientation evidence="9">Cytoplasmic side</orientation>
    </subcellularLocation>
    <subcellularLocation>
        <location evidence="9">Cytoplasm</location>
    </subcellularLocation>
</comment>
<proteinExistence type="inferred from homology"/>
<dbReference type="InterPro" id="IPR000897">
    <property type="entry name" value="SRP54_GTPase_dom"/>
</dbReference>
<keyword evidence="1 9" id="KW-1003">Cell membrane</keyword>
<evidence type="ECO:0000256" key="1">
    <source>
        <dbReference type="ARBA" id="ARBA00022475"/>
    </source>
</evidence>
<feature type="domain" description="SRP54-type proteins GTP-binding" evidence="12">
    <location>
        <begin position="395"/>
        <end position="408"/>
    </location>
</feature>
<dbReference type="CDD" id="cd17874">
    <property type="entry name" value="FtsY"/>
    <property type="match status" value="1"/>
</dbReference>
<dbReference type="PANTHER" id="PTHR43134">
    <property type="entry name" value="SIGNAL RECOGNITION PARTICLE RECEPTOR SUBUNIT ALPHA"/>
    <property type="match status" value="1"/>
</dbReference>
<sequence>MFKKFIKNIMGFEDEKEKDDEEIIENSTEEIEDLEEQQIEEAIEKIKEDIKEDALGEIKEDFKEEIIQELKEELKEDIEEIEDIEEVEDKNIEIEEESKEDPMGEIQEESQEVPQEQPKKFNLFSKLKEGLSKTTQNLTGKLDDLFKGHITIDEELYEEIEEILITGDIGFETTMKIVDTLRTNVKKKSIKEIDGVREELKLIVEEILSSDDAKLKIEPSPAILVVVGVNGVGKTTSIGKIASRLNQEGKKVMLAAGDTFRAAAADQLEIWAQRAGVDIVKHGEGADPSAVIFDSIHSAKSKNIDVLICDTAGRLHNKKNLMQELSKIFRIIEREYPEATREVLLVIDATTGQNAMNQVKIFKEAAPLDGIILTKLDGTAKGGVVLAIKSELKIPIKLIGVGEKIEDLQDFDAKSFSEALFAKSE</sequence>
<keyword evidence="5 9" id="KW-0342">GTP-binding</keyword>
<reference evidence="13 14" key="1">
    <citation type="submission" date="2021-03" db="EMBL/GenBank/DDBJ databases">
        <title>Genomic Encyclopedia of Type Strains, Phase IV (KMG-IV): sequencing the most valuable type-strain genomes for metagenomic binning, comparative biology and taxonomic classification.</title>
        <authorList>
            <person name="Goeker M."/>
        </authorList>
    </citation>
    <scope>NUCLEOTIDE SEQUENCE [LARGE SCALE GENOMIC DNA]</scope>
    <source>
        <strain evidence="13 14">DSM 27512</strain>
    </source>
</reference>
<dbReference type="PANTHER" id="PTHR43134:SF1">
    <property type="entry name" value="SIGNAL RECOGNITION PARTICLE RECEPTOR SUBUNIT ALPHA"/>
    <property type="match status" value="1"/>
</dbReference>
<dbReference type="InterPro" id="IPR004390">
    <property type="entry name" value="SR_rcpt_FtsY"/>
</dbReference>
<evidence type="ECO:0000256" key="6">
    <source>
        <dbReference type="ARBA" id="ARBA00023136"/>
    </source>
</evidence>
<comment type="subunit">
    <text evidence="9">Part of the signal recognition particle protein translocation system, which is composed of SRP and FtsY.</text>
</comment>
<dbReference type="InterPro" id="IPR027417">
    <property type="entry name" value="P-loop_NTPase"/>
</dbReference>
<dbReference type="SMART" id="SM00382">
    <property type="entry name" value="AAA"/>
    <property type="match status" value="1"/>
</dbReference>
<keyword evidence="10" id="KW-0175">Coiled coil</keyword>
<dbReference type="NCBIfam" id="TIGR00064">
    <property type="entry name" value="ftsY"/>
    <property type="match status" value="1"/>
</dbReference>
<dbReference type="SUPFAM" id="SSF52540">
    <property type="entry name" value="P-loop containing nucleoside triphosphate hydrolases"/>
    <property type="match status" value="1"/>
</dbReference>
<accession>A0ABS4KJ88</accession>
<feature type="binding site" evidence="9">
    <location>
        <begin position="374"/>
        <end position="377"/>
    </location>
    <ligand>
        <name>GTP</name>
        <dbReference type="ChEBI" id="CHEBI:37565"/>
    </ligand>
</feature>
<feature type="coiled-coil region" evidence="10">
    <location>
        <begin position="17"/>
        <end position="91"/>
    </location>
</feature>
<evidence type="ECO:0000256" key="5">
    <source>
        <dbReference type="ARBA" id="ARBA00023134"/>
    </source>
</evidence>
<keyword evidence="14" id="KW-1185">Reference proteome</keyword>
<keyword evidence="6 9" id="KW-0472">Membrane</keyword>
<dbReference type="EMBL" id="JAGGLI010000016">
    <property type="protein sequence ID" value="MBP2027819.1"/>
    <property type="molecule type" value="Genomic_DNA"/>
</dbReference>
<dbReference type="InterPro" id="IPR042101">
    <property type="entry name" value="SRP54_N_sf"/>
</dbReference>
<keyword evidence="7 9" id="KW-0675">Receptor</keyword>
<dbReference type="SUPFAM" id="SSF47364">
    <property type="entry name" value="Domain of the SRP/SRP receptor G-proteins"/>
    <property type="match status" value="1"/>
</dbReference>
<evidence type="ECO:0000313" key="14">
    <source>
        <dbReference type="Proteomes" id="UP001314903"/>
    </source>
</evidence>
<dbReference type="Gene3D" id="3.40.50.300">
    <property type="entry name" value="P-loop containing nucleotide triphosphate hydrolases"/>
    <property type="match status" value="1"/>
</dbReference>
<evidence type="ECO:0000256" key="8">
    <source>
        <dbReference type="ARBA" id="ARBA00048027"/>
    </source>
</evidence>
<dbReference type="SMART" id="SM00963">
    <property type="entry name" value="SRP54_N"/>
    <property type="match status" value="1"/>
</dbReference>
<feature type="binding site" evidence="9">
    <location>
        <begin position="310"/>
        <end position="314"/>
    </location>
    <ligand>
        <name>GTP</name>
        <dbReference type="ChEBI" id="CHEBI:37565"/>
    </ligand>
</feature>
<gene>
    <name evidence="9" type="primary">ftsY</name>
    <name evidence="13" type="ORF">J2Z35_001617</name>
</gene>
<comment type="catalytic activity">
    <reaction evidence="8 9">
        <text>GTP + H2O = GDP + phosphate + H(+)</text>
        <dbReference type="Rhea" id="RHEA:19669"/>
        <dbReference type="ChEBI" id="CHEBI:15377"/>
        <dbReference type="ChEBI" id="CHEBI:15378"/>
        <dbReference type="ChEBI" id="CHEBI:37565"/>
        <dbReference type="ChEBI" id="CHEBI:43474"/>
        <dbReference type="ChEBI" id="CHEBI:58189"/>
        <dbReference type="EC" id="3.6.5.4"/>
    </reaction>
</comment>
<keyword evidence="4 9" id="KW-0378">Hydrolase</keyword>
<dbReference type="RefSeq" id="WP_209660880.1">
    <property type="nucleotide sequence ID" value="NZ_JAGGLI010000016.1"/>
</dbReference>
<dbReference type="Pfam" id="PF00448">
    <property type="entry name" value="SRP54"/>
    <property type="match status" value="1"/>
</dbReference>
<dbReference type="InterPro" id="IPR036225">
    <property type="entry name" value="SRP/SRP_N"/>
</dbReference>
<evidence type="ECO:0000256" key="2">
    <source>
        <dbReference type="ARBA" id="ARBA00022490"/>
    </source>
</evidence>
<dbReference type="HAMAP" id="MF_00920">
    <property type="entry name" value="FtsY"/>
    <property type="match status" value="1"/>
</dbReference>
<dbReference type="Gene3D" id="1.20.120.140">
    <property type="entry name" value="Signal recognition particle SRP54, nucleotide-binding domain"/>
    <property type="match status" value="1"/>
</dbReference>
<dbReference type="InterPro" id="IPR003593">
    <property type="entry name" value="AAA+_ATPase"/>
</dbReference>
<dbReference type="EC" id="3.6.5.4" evidence="9"/>
<feature type="region of interest" description="Disordered" evidence="11">
    <location>
        <begin position="94"/>
        <end position="117"/>
    </location>
</feature>
<name>A0ABS4KJ88_9FIRM</name>
<evidence type="ECO:0000313" key="13">
    <source>
        <dbReference type="EMBL" id="MBP2027819.1"/>
    </source>
</evidence>
<evidence type="ECO:0000256" key="10">
    <source>
        <dbReference type="SAM" id="Coils"/>
    </source>
</evidence>
<dbReference type="SMART" id="SM00962">
    <property type="entry name" value="SRP54"/>
    <property type="match status" value="1"/>
</dbReference>
<feature type="binding site" evidence="9">
    <location>
        <begin position="228"/>
        <end position="235"/>
    </location>
    <ligand>
        <name>GTP</name>
        <dbReference type="ChEBI" id="CHEBI:37565"/>
    </ligand>
</feature>
<dbReference type="Proteomes" id="UP001314903">
    <property type="component" value="Unassembled WGS sequence"/>
</dbReference>
<evidence type="ECO:0000256" key="3">
    <source>
        <dbReference type="ARBA" id="ARBA00022741"/>
    </source>
</evidence>
<keyword evidence="2 9" id="KW-0963">Cytoplasm</keyword>